<evidence type="ECO:0000313" key="2">
    <source>
        <dbReference type="Proteomes" id="UP000598426"/>
    </source>
</evidence>
<accession>A0ABR8NP24</accession>
<name>A0ABR8NP24_9MICO</name>
<sequence length="296" mass="32127">MADGDGVVVVIMQKIVLPARERSWAQFDDDLLVGFVVRAADVAWARTAGELFDAMGVGFPGSPLRRDAPFIDVLRFPATPYLRLVPAVGRELDPVNGFVDRPPFTGTGFAATPATTDPVPLWWLDPCRVPAGSELWRVHADGREEVLAHYDHVASGWLPRPAGRIGSSDVVGVFATWNGQQVLADALPNGRVVVASESPWDALRQTERGVWAGVVEPSDVADLHALVVTGTWRGLAFQIVRRYLEGDTMTARAVYLGRDADEAERAGLEKTDAGVYELSAPFADFEDVVARQLLAV</sequence>
<dbReference type="RefSeq" id="WP_191171830.1">
    <property type="nucleotide sequence ID" value="NZ_JACXZS010000006.1"/>
</dbReference>
<organism evidence="1 2">
    <name type="scientific">Microbacterium helvum</name>
    <dbReference type="NCBI Taxonomy" id="2773713"/>
    <lineage>
        <taxon>Bacteria</taxon>
        <taxon>Bacillati</taxon>
        <taxon>Actinomycetota</taxon>
        <taxon>Actinomycetes</taxon>
        <taxon>Micrococcales</taxon>
        <taxon>Microbacteriaceae</taxon>
        <taxon>Microbacterium</taxon>
    </lineage>
</organism>
<dbReference type="EMBL" id="JACXZS010000006">
    <property type="protein sequence ID" value="MBD3942203.1"/>
    <property type="molecule type" value="Genomic_DNA"/>
</dbReference>
<protein>
    <submittedName>
        <fullName evidence="1">Uncharacterized protein</fullName>
    </submittedName>
</protein>
<keyword evidence="2" id="KW-1185">Reference proteome</keyword>
<reference evidence="1 2" key="1">
    <citation type="submission" date="2020-09" db="EMBL/GenBank/DDBJ databases">
        <title>Isolation and identification of active actinomycetes.</title>
        <authorList>
            <person name="Li X."/>
        </authorList>
    </citation>
    <scope>NUCLEOTIDE SEQUENCE [LARGE SCALE GENOMIC DNA]</scope>
    <source>
        <strain evidence="1 2">NEAU-LLC</strain>
    </source>
</reference>
<proteinExistence type="predicted"/>
<gene>
    <name evidence="1" type="ORF">IF188_10900</name>
</gene>
<comment type="caution">
    <text evidence="1">The sequence shown here is derived from an EMBL/GenBank/DDBJ whole genome shotgun (WGS) entry which is preliminary data.</text>
</comment>
<dbReference type="Proteomes" id="UP000598426">
    <property type="component" value="Unassembled WGS sequence"/>
</dbReference>
<evidence type="ECO:0000313" key="1">
    <source>
        <dbReference type="EMBL" id="MBD3942203.1"/>
    </source>
</evidence>